<evidence type="ECO:0000256" key="5">
    <source>
        <dbReference type="ARBA" id="ARBA00022777"/>
    </source>
</evidence>
<evidence type="ECO:0000259" key="10">
    <source>
        <dbReference type="PROSITE" id="PS50011"/>
    </source>
</evidence>
<dbReference type="FunFam" id="1.10.510.10:FF:001023">
    <property type="entry name" value="Os07g0541700 protein"/>
    <property type="match status" value="1"/>
</dbReference>
<dbReference type="InterPro" id="IPR011009">
    <property type="entry name" value="Kinase-like_dom_sf"/>
</dbReference>
<dbReference type="PANTHER" id="PTHR45707:SF50">
    <property type="entry name" value="VESICLE-ASSOCIATED PROTEIN 1-1"/>
    <property type="match status" value="1"/>
</dbReference>
<feature type="domain" description="Protein kinase" evidence="10">
    <location>
        <begin position="519"/>
        <end position="824"/>
    </location>
</feature>
<dbReference type="EC" id="2.7.11.1" evidence="1"/>
<evidence type="ECO:0000256" key="8">
    <source>
        <dbReference type="ARBA" id="ARBA00048679"/>
    </source>
</evidence>
<evidence type="ECO:0000256" key="7">
    <source>
        <dbReference type="ARBA" id="ARBA00047899"/>
    </source>
</evidence>
<dbReference type="InterPro" id="IPR008271">
    <property type="entry name" value="Ser/Thr_kinase_AS"/>
</dbReference>
<feature type="binding site" evidence="9">
    <location>
        <position position="105"/>
    </location>
    <ligand>
        <name>ATP</name>
        <dbReference type="ChEBI" id="CHEBI:30616"/>
    </ligand>
</feature>
<evidence type="ECO:0000256" key="4">
    <source>
        <dbReference type="ARBA" id="ARBA00022741"/>
    </source>
</evidence>
<sequence>MEGESLLERIVNGDENPRDLPLALLRRITDDFSTERKIGEGGFGLVYKHFVPNESVLERIVNRDEPLALLPRITNDFSKDRKIGQGGFGEVYKGLLPNGINVAVKRMHVDAHTVHDRLFRREIISLMTINHQNVVRFLGFCSNTRYMTIKKAGSGKIILVNVRERLLCLEYISNGSLDKHITDELRGLEWETRYKIITGICKGLCYLHEEKNISHMDFKPANILLDDHMVPKITDFGLTRPNENSTTMGQHFGTRGYLAPEYENTGKISVKSDIYSLGAIILELVTGCMSVPDKNNVLRRWRHRWNKPPTLLQYQQVTRCLEIALQCRQQEPEHRPSISEIVRSLSQISPCFDEDDMLDINPLELWLPSVLKKEISCSIELTNNTRNCIAFNIQLPSIQYSAQPYKGIVQPESKYHVQIKVQARDVREHDHADKFIVQSMKLSEGLRDEVITENMFHQEAGEVVDEVNLMVVYGPMNPQKYMPAEVDRPYYELEKKLQDSDGTPMSFPLDFLKAITCNFSSESILGEGGFGEVYKGVLSSGSIVAVKKLFDIHLKEDAFQNEVCYLMGIKHPNVVQLLGYCAESIWETMEFPSGSGKRVFAEKPKRLICFEYVCNKSLDKHISDESSGLDWNTRYEIIKGICNGLHFLHEECRMVHLDLKPENILMDSTMMPKIADFGLSRIFGEQQSRIFTNNKEGTLGYMAPEYRVRGVVSYKADIFSFGVIVIEIITGGRDYPWDYSYFQQHSPNHTDPSFQQFTEKVLESWKNKFVTTPNYKPVEKYTKQVRQCVTIALKCVDPGMEKRPNAKDIIEELKAVDQEVHDCI</sequence>
<keyword evidence="2" id="KW-0723">Serine/threonine-protein kinase</keyword>
<dbReference type="FunFam" id="1.10.510.10:FF:000870">
    <property type="entry name" value="OSJNBa0016N04.16-like protein"/>
    <property type="match status" value="1"/>
</dbReference>
<feature type="binding site" evidence="9">
    <location>
        <position position="548"/>
    </location>
    <ligand>
        <name>ATP</name>
        <dbReference type="ChEBI" id="CHEBI:30616"/>
    </ligand>
</feature>
<dbReference type="Pfam" id="PF00635">
    <property type="entry name" value="Motile_Sperm"/>
    <property type="match status" value="1"/>
</dbReference>
<feature type="domain" description="Protein kinase" evidence="10">
    <location>
        <begin position="77"/>
        <end position="352"/>
    </location>
</feature>
<dbReference type="InterPro" id="IPR013783">
    <property type="entry name" value="Ig-like_fold"/>
</dbReference>
<feature type="domain" description="MSP" evidence="11">
    <location>
        <begin position="357"/>
        <end position="474"/>
    </location>
</feature>
<evidence type="ECO:0000256" key="3">
    <source>
        <dbReference type="ARBA" id="ARBA00022679"/>
    </source>
</evidence>
<accession>A0A9R0XRB6</accession>
<dbReference type="SUPFAM" id="SSF49354">
    <property type="entry name" value="PapD-like"/>
    <property type="match status" value="1"/>
</dbReference>
<dbReference type="Gramene" id="TRITD6Av1G000920.4">
    <property type="protein sequence ID" value="TRITD6Av1G000920.4"/>
    <property type="gene ID" value="TRITD6Av1G000920"/>
</dbReference>
<proteinExistence type="predicted"/>
<dbReference type="PANTHER" id="PTHR45707">
    <property type="entry name" value="C2 CALCIUM/LIPID-BINDING PLANT PHOSPHORIBOSYLTRANSFERASE FAMILY PROTEIN"/>
    <property type="match status" value="1"/>
</dbReference>
<evidence type="ECO:0000313" key="12">
    <source>
        <dbReference type="EMBL" id="VAI41107.1"/>
    </source>
</evidence>
<dbReference type="EMBL" id="LT934121">
    <property type="protein sequence ID" value="VAI41107.1"/>
    <property type="molecule type" value="Genomic_DNA"/>
</dbReference>
<dbReference type="PROSITE" id="PS00107">
    <property type="entry name" value="PROTEIN_KINASE_ATP"/>
    <property type="match status" value="2"/>
</dbReference>
<dbReference type="Proteomes" id="UP000324705">
    <property type="component" value="Chromosome 6A"/>
</dbReference>
<keyword evidence="5" id="KW-0418">Kinase</keyword>
<dbReference type="GO" id="GO:0005524">
    <property type="term" value="F:ATP binding"/>
    <property type="evidence" value="ECO:0007669"/>
    <property type="project" value="UniProtKB-UniRule"/>
</dbReference>
<dbReference type="SUPFAM" id="SSF56112">
    <property type="entry name" value="Protein kinase-like (PK-like)"/>
    <property type="match status" value="2"/>
</dbReference>
<dbReference type="Pfam" id="PF00069">
    <property type="entry name" value="Pkinase"/>
    <property type="match status" value="2"/>
</dbReference>
<dbReference type="Gene3D" id="2.60.40.10">
    <property type="entry name" value="Immunoglobulins"/>
    <property type="match status" value="1"/>
</dbReference>
<evidence type="ECO:0000256" key="6">
    <source>
        <dbReference type="ARBA" id="ARBA00022840"/>
    </source>
</evidence>
<keyword evidence="13" id="KW-1185">Reference proteome</keyword>
<dbReference type="InterPro" id="IPR000719">
    <property type="entry name" value="Prot_kinase_dom"/>
</dbReference>
<keyword evidence="4 9" id="KW-0547">Nucleotide-binding</keyword>
<organism evidence="12 13">
    <name type="scientific">Triticum turgidum subsp. durum</name>
    <name type="common">Durum wheat</name>
    <name type="synonym">Triticum durum</name>
    <dbReference type="NCBI Taxonomy" id="4567"/>
    <lineage>
        <taxon>Eukaryota</taxon>
        <taxon>Viridiplantae</taxon>
        <taxon>Streptophyta</taxon>
        <taxon>Embryophyta</taxon>
        <taxon>Tracheophyta</taxon>
        <taxon>Spermatophyta</taxon>
        <taxon>Magnoliopsida</taxon>
        <taxon>Liliopsida</taxon>
        <taxon>Poales</taxon>
        <taxon>Poaceae</taxon>
        <taxon>BOP clade</taxon>
        <taxon>Pooideae</taxon>
        <taxon>Triticodae</taxon>
        <taxon>Triticeae</taxon>
        <taxon>Triticinae</taxon>
        <taxon>Triticum</taxon>
    </lineage>
</organism>
<dbReference type="AlphaFoldDB" id="A0A9R0XRB6"/>
<reference evidence="12 13" key="1">
    <citation type="submission" date="2017-09" db="EMBL/GenBank/DDBJ databases">
        <authorList>
            <consortium name="International Durum Wheat Genome Sequencing Consortium (IDWGSC)"/>
            <person name="Milanesi L."/>
        </authorList>
    </citation>
    <scope>NUCLEOTIDE SEQUENCE [LARGE SCALE GENOMIC DNA]</scope>
    <source>
        <strain evidence="13">cv. Svevo</strain>
    </source>
</reference>
<dbReference type="PROSITE" id="PS50011">
    <property type="entry name" value="PROTEIN_KINASE_DOM"/>
    <property type="match status" value="2"/>
</dbReference>
<evidence type="ECO:0000256" key="9">
    <source>
        <dbReference type="PROSITE-ProRule" id="PRU10141"/>
    </source>
</evidence>
<keyword evidence="6 9" id="KW-0067">ATP-binding</keyword>
<gene>
    <name evidence="12" type="ORF">TRITD_6Av1G000920</name>
</gene>
<dbReference type="SMART" id="SM00220">
    <property type="entry name" value="S_TKc"/>
    <property type="match status" value="2"/>
</dbReference>
<dbReference type="Gene3D" id="3.30.200.20">
    <property type="entry name" value="Phosphorylase Kinase, domain 1"/>
    <property type="match status" value="3"/>
</dbReference>
<dbReference type="GO" id="GO:0004674">
    <property type="term" value="F:protein serine/threonine kinase activity"/>
    <property type="evidence" value="ECO:0007669"/>
    <property type="project" value="UniProtKB-KW"/>
</dbReference>
<protein>
    <recommendedName>
        <fullName evidence="1">non-specific serine/threonine protein kinase</fullName>
        <ecNumber evidence="1">2.7.11.1</ecNumber>
    </recommendedName>
</protein>
<evidence type="ECO:0000313" key="13">
    <source>
        <dbReference type="Proteomes" id="UP000324705"/>
    </source>
</evidence>
<evidence type="ECO:0000256" key="1">
    <source>
        <dbReference type="ARBA" id="ARBA00012513"/>
    </source>
</evidence>
<dbReference type="InterPro" id="IPR000535">
    <property type="entry name" value="MSP_dom"/>
</dbReference>
<dbReference type="InterPro" id="IPR008962">
    <property type="entry name" value="PapD-like_sf"/>
</dbReference>
<evidence type="ECO:0000256" key="2">
    <source>
        <dbReference type="ARBA" id="ARBA00022527"/>
    </source>
</evidence>
<evidence type="ECO:0000259" key="11">
    <source>
        <dbReference type="PROSITE" id="PS50202"/>
    </source>
</evidence>
<comment type="catalytic activity">
    <reaction evidence="7">
        <text>L-threonyl-[protein] + ATP = O-phospho-L-threonyl-[protein] + ADP + H(+)</text>
        <dbReference type="Rhea" id="RHEA:46608"/>
        <dbReference type="Rhea" id="RHEA-COMP:11060"/>
        <dbReference type="Rhea" id="RHEA-COMP:11605"/>
        <dbReference type="ChEBI" id="CHEBI:15378"/>
        <dbReference type="ChEBI" id="CHEBI:30013"/>
        <dbReference type="ChEBI" id="CHEBI:30616"/>
        <dbReference type="ChEBI" id="CHEBI:61977"/>
        <dbReference type="ChEBI" id="CHEBI:456216"/>
        <dbReference type="EC" id="2.7.11.1"/>
    </reaction>
</comment>
<dbReference type="PROSITE" id="PS00108">
    <property type="entry name" value="PROTEIN_KINASE_ST"/>
    <property type="match status" value="2"/>
</dbReference>
<comment type="catalytic activity">
    <reaction evidence="8">
        <text>L-seryl-[protein] + ATP = O-phospho-L-seryl-[protein] + ADP + H(+)</text>
        <dbReference type="Rhea" id="RHEA:17989"/>
        <dbReference type="Rhea" id="RHEA-COMP:9863"/>
        <dbReference type="Rhea" id="RHEA-COMP:11604"/>
        <dbReference type="ChEBI" id="CHEBI:15378"/>
        <dbReference type="ChEBI" id="CHEBI:29999"/>
        <dbReference type="ChEBI" id="CHEBI:30616"/>
        <dbReference type="ChEBI" id="CHEBI:83421"/>
        <dbReference type="ChEBI" id="CHEBI:456216"/>
        <dbReference type="EC" id="2.7.11.1"/>
    </reaction>
</comment>
<keyword evidence="3" id="KW-0808">Transferase</keyword>
<dbReference type="InterPro" id="IPR017441">
    <property type="entry name" value="Protein_kinase_ATP_BS"/>
</dbReference>
<dbReference type="PROSITE" id="PS50202">
    <property type="entry name" value="MSP"/>
    <property type="match status" value="1"/>
</dbReference>
<name>A0A9R0XRB6_TRITD</name>
<dbReference type="Gene3D" id="1.10.510.10">
    <property type="entry name" value="Transferase(Phosphotransferase) domain 1"/>
    <property type="match status" value="2"/>
</dbReference>